<comment type="subcellular location">
    <subcellularLocation>
        <location evidence="1">Cytoplasm</location>
    </subcellularLocation>
</comment>
<evidence type="ECO:0000256" key="6">
    <source>
        <dbReference type="ARBA" id="ARBA00023125"/>
    </source>
</evidence>
<dbReference type="PANTHER" id="PTHR42713:SF3">
    <property type="entry name" value="TRANSCRIPTIONAL REGULATORY PROTEIN HPTR"/>
    <property type="match status" value="1"/>
</dbReference>
<sequence length="497" mass="56183">MFRVFIVDDEPIIRSGLTHFIDWKQCGCEIAGQAGDGLAAKDQIDVLLPDIVITDIKMSGMDGLELSKFLYERYPHMKIIMLTGYADFEYAQKAIRFGVVDFLLKPTTNEQIIQAIHKAIGMLDKENRTRSQFALVQEKFFQDTVYGILSDPTTILDKSVEYGIDVQSFSLGLFDIHSLRSQSDQAQLKSVGNLIYTAFQSFYSYSFALGSDKIGVLIQADQLRIAFVCQDLIQSADTLFGLRISAGISGNHQGITEIHAAYQEALTAISLGFEAENDVVFFRSDMRARAESYRQLADAFCERIFGLVQDNRLDSALEEIRVGFEVKKIFQHAVEKYKLAAIQLCLLLWKRSHESASGIHERFMSCDTIADVAQALMEDVKNSSRFRNASESNAIVAESLAFIHKNYHQEMQLQTIADAVYVNSSYLSRLFHKETGETVTEAITKIRMEKARELLANSEIKTQEIATMVGFDNPSYFSATFKKRFGLTPKAYRFLQR</sequence>
<feature type="domain" description="Response regulatory" evidence="10">
    <location>
        <begin position="3"/>
        <end position="120"/>
    </location>
</feature>
<dbReference type="InterPro" id="IPR018060">
    <property type="entry name" value="HTH_AraC"/>
</dbReference>
<dbReference type="PANTHER" id="PTHR42713">
    <property type="entry name" value="HISTIDINE KINASE-RELATED"/>
    <property type="match status" value="1"/>
</dbReference>
<feature type="modified residue" description="4-aspartylphosphate" evidence="8">
    <location>
        <position position="55"/>
    </location>
</feature>
<dbReference type="GO" id="GO:0043565">
    <property type="term" value="F:sequence-specific DNA binding"/>
    <property type="evidence" value="ECO:0007669"/>
    <property type="project" value="InterPro"/>
</dbReference>
<dbReference type="Gene3D" id="3.40.50.2300">
    <property type="match status" value="1"/>
</dbReference>
<keyword evidence="3 8" id="KW-0597">Phosphoprotein</keyword>
<keyword evidence="4" id="KW-0902">Two-component regulatory system</keyword>
<dbReference type="SMART" id="SM00448">
    <property type="entry name" value="REC"/>
    <property type="match status" value="1"/>
</dbReference>
<evidence type="ECO:0000313" key="11">
    <source>
        <dbReference type="EMBL" id="MBB6674525.1"/>
    </source>
</evidence>
<dbReference type="Proteomes" id="UP000547209">
    <property type="component" value="Unassembled WGS sequence"/>
</dbReference>
<dbReference type="InterPro" id="IPR020449">
    <property type="entry name" value="Tscrpt_reg_AraC-type_HTH"/>
</dbReference>
<dbReference type="SMART" id="SM00342">
    <property type="entry name" value="HTH_ARAC"/>
    <property type="match status" value="1"/>
</dbReference>
<dbReference type="InterPro" id="IPR051552">
    <property type="entry name" value="HptR"/>
</dbReference>
<evidence type="ECO:0000256" key="4">
    <source>
        <dbReference type="ARBA" id="ARBA00023012"/>
    </source>
</evidence>
<dbReference type="PROSITE" id="PS01124">
    <property type="entry name" value="HTH_ARAC_FAMILY_2"/>
    <property type="match status" value="1"/>
</dbReference>
<dbReference type="InterPro" id="IPR009057">
    <property type="entry name" value="Homeodomain-like_sf"/>
</dbReference>
<dbReference type="Pfam" id="PF17853">
    <property type="entry name" value="GGDEF_2"/>
    <property type="match status" value="1"/>
</dbReference>
<keyword evidence="2" id="KW-0963">Cytoplasm</keyword>
<dbReference type="InterPro" id="IPR011006">
    <property type="entry name" value="CheY-like_superfamily"/>
</dbReference>
<comment type="caution">
    <text evidence="11">The sequence shown here is derived from an EMBL/GenBank/DDBJ whole genome shotgun (WGS) entry which is preliminary data.</text>
</comment>
<keyword evidence="5" id="KW-0805">Transcription regulation</keyword>
<dbReference type="Gene3D" id="1.10.10.60">
    <property type="entry name" value="Homeodomain-like"/>
    <property type="match status" value="2"/>
</dbReference>
<dbReference type="GO" id="GO:0003700">
    <property type="term" value="F:DNA-binding transcription factor activity"/>
    <property type="evidence" value="ECO:0007669"/>
    <property type="project" value="InterPro"/>
</dbReference>
<evidence type="ECO:0000313" key="12">
    <source>
        <dbReference type="Proteomes" id="UP000547209"/>
    </source>
</evidence>
<dbReference type="SUPFAM" id="SSF52172">
    <property type="entry name" value="CheY-like"/>
    <property type="match status" value="1"/>
</dbReference>
<evidence type="ECO:0000256" key="3">
    <source>
        <dbReference type="ARBA" id="ARBA00022553"/>
    </source>
</evidence>
<evidence type="ECO:0000259" key="10">
    <source>
        <dbReference type="PROSITE" id="PS50110"/>
    </source>
</evidence>
<dbReference type="GO" id="GO:0000160">
    <property type="term" value="P:phosphorelay signal transduction system"/>
    <property type="evidence" value="ECO:0007669"/>
    <property type="project" value="UniProtKB-KW"/>
</dbReference>
<dbReference type="PROSITE" id="PS50110">
    <property type="entry name" value="RESPONSE_REGULATORY"/>
    <property type="match status" value="1"/>
</dbReference>
<keyword evidence="12" id="KW-1185">Reference proteome</keyword>
<gene>
    <name evidence="11" type="ORF">H7C19_27965</name>
</gene>
<dbReference type="InterPro" id="IPR041522">
    <property type="entry name" value="CdaR_GGDEF"/>
</dbReference>
<feature type="domain" description="HTH araC/xylS-type" evidence="9">
    <location>
        <begin position="397"/>
        <end position="495"/>
    </location>
</feature>
<name>A0A7X0RVT7_9BACL</name>
<evidence type="ECO:0000259" key="9">
    <source>
        <dbReference type="PROSITE" id="PS01124"/>
    </source>
</evidence>
<dbReference type="GO" id="GO:0005737">
    <property type="term" value="C:cytoplasm"/>
    <property type="evidence" value="ECO:0007669"/>
    <property type="project" value="UniProtKB-SubCell"/>
</dbReference>
<protein>
    <submittedName>
        <fullName evidence="11">Response regulator transcription factor</fullName>
    </submittedName>
</protein>
<dbReference type="EMBL" id="JACJVP010000047">
    <property type="protein sequence ID" value="MBB6674525.1"/>
    <property type="molecule type" value="Genomic_DNA"/>
</dbReference>
<reference evidence="11 12" key="1">
    <citation type="submission" date="2020-08" db="EMBL/GenBank/DDBJ databases">
        <title>Cohnella phylogeny.</title>
        <authorList>
            <person name="Dunlap C."/>
        </authorList>
    </citation>
    <scope>NUCLEOTIDE SEQUENCE [LARGE SCALE GENOMIC DNA]</scope>
    <source>
        <strain evidence="11 12">DSM 28246</strain>
    </source>
</reference>
<keyword evidence="7" id="KW-0804">Transcription</keyword>
<dbReference type="PRINTS" id="PR00032">
    <property type="entry name" value="HTHARAC"/>
</dbReference>
<dbReference type="Pfam" id="PF12833">
    <property type="entry name" value="HTH_18"/>
    <property type="match status" value="1"/>
</dbReference>
<organism evidence="11 12">
    <name type="scientific">Cohnella nanjingensis</name>
    <dbReference type="NCBI Taxonomy" id="1387779"/>
    <lineage>
        <taxon>Bacteria</taxon>
        <taxon>Bacillati</taxon>
        <taxon>Bacillota</taxon>
        <taxon>Bacilli</taxon>
        <taxon>Bacillales</taxon>
        <taxon>Paenibacillaceae</taxon>
        <taxon>Cohnella</taxon>
    </lineage>
</organism>
<evidence type="ECO:0000256" key="2">
    <source>
        <dbReference type="ARBA" id="ARBA00022490"/>
    </source>
</evidence>
<accession>A0A7X0RVT7</accession>
<evidence type="ECO:0000256" key="7">
    <source>
        <dbReference type="ARBA" id="ARBA00023163"/>
    </source>
</evidence>
<dbReference type="AlphaFoldDB" id="A0A7X0RVT7"/>
<dbReference type="CDD" id="cd17536">
    <property type="entry name" value="REC_YesN-like"/>
    <property type="match status" value="1"/>
</dbReference>
<proteinExistence type="predicted"/>
<dbReference type="InterPro" id="IPR001789">
    <property type="entry name" value="Sig_transdc_resp-reg_receiver"/>
</dbReference>
<keyword evidence="6" id="KW-0238">DNA-binding</keyword>
<evidence type="ECO:0000256" key="1">
    <source>
        <dbReference type="ARBA" id="ARBA00004496"/>
    </source>
</evidence>
<evidence type="ECO:0000256" key="5">
    <source>
        <dbReference type="ARBA" id="ARBA00023015"/>
    </source>
</evidence>
<dbReference type="SUPFAM" id="SSF46689">
    <property type="entry name" value="Homeodomain-like"/>
    <property type="match status" value="2"/>
</dbReference>
<evidence type="ECO:0000256" key="8">
    <source>
        <dbReference type="PROSITE-ProRule" id="PRU00169"/>
    </source>
</evidence>
<dbReference type="RefSeq" id="WP_185672380.1">
    <property type="nucleotide sequence ID" value="NZ_JACJVP010000047.1"/>
</dbReference>
<dbReference type="Pfam" id="PF00072">
    <property type="entry name" value="Response_reg"/>
    <property type="match status" value="1"/>
</dbReference>